<protein>
    <submittedName>
        <fullName evidence="2">YbaB/EbfC family nucleoid-associated protein</fullName>
    </submittedName>
</protein>
<feature type="compositionally biased region" description="Basic and acidic residues" evidence="1">
    <location>
        <begin position="136"/>
        <end position="146"/>
    </location>
</feature>
<accession>A0ABS0GYQ8</accession>
<dbReference type="InterPro" id="IPR036894">
    <property type="entry name" value="YbaB-like_sf"/>
</dbReference>
<dbReference type="EMBL" id="JADPUN010000192">
    <property type="protein sequence ID" value="MBF9131358.1"/>
    <property type="molecule type" value="Genomic_DNA"/>
</dbReference>
<comment type="caution">
    <text evidence="2">The sequence shown here is derived from an EMBL/GenBank/DDBJ whole genome shotgun (WGS) entry which is preliminary data.</text>
</comment>
<evidence type="ECO:0000313" key="3">
    <source>
        <dbReference type="Proteomes" id="UP000638560"/>
    </source>
</evidence>
<gene>
    <name evidence="2" type="ORF">I0C86_20670</name>
</gene>
<dbReference type="RefSeq" id="WP_196202915.1">
    <property type="nucleotide sequence ID" value="NZ_JADPUN010000192.1"/>
</dbReference>
<reference evidence="2 3" key="1">
    <citation type="submission" date="2020-11" db="EMBL/GenBank/DDBJ databases">
        <title>A novel isolate from a Black sea contaminated sediment with potential to produce alkanes: Plantactinospora alkalitolerans sp. nov.</title>
        <authorList>
            <person name="Carro L."/>
            <person name="Veyisoglu A."/>
            <person name="Guven K."/>
            <person name="Schumann P."/>
            <person name="Klenk H.-P."/>
            <person name="Sahin N."/>
        </authorList>
    </citation>
    <scope>NUCLEOTIDE SEQUENCE [LARGE SCALE GENOMIC DNA]</scope>
    <source>
        <strain evidence="2 3">S1510</strain>
    </source>
</reference>
<sequence length="146" mass="15526">MLGRDLDGAQEWVRSWTAQVSARAAAATELSDRVATVTASATGADGAVRVTVASSGVLTALELDDRVQRLTATALARLIMGTIAKAQSRLAGEVTSLVRETVGVESETGQAVLESYVRRFPEPQDPTDPPDEAGTDDYRRDVPRGR</sequence>
<keyword evidence="3" id="KW-1185">Reference proteome</keyword>
<dbReference type="InterPro" id="IPR004401">
    <property type="entry name" value="YbaB/EbfC"/>
</dbReference>
<dbReference type="Gene3D" id="3.30.1310.10">
    <property type="entry name" value="Nucleoid-associated protein YbaB-like domain"/>
    <property type="match status" value="1"/>
</dbReference>
<evidence type="ECO:0000256" key="1">
    <source>
        <dbReference type="SAM" id="MobiDB-lite"/>
    </source>
</evidence>
<name>A0ABS0GYQ8_9ACTN</name>
<dbReference type="Pfam" id="PF02575">
    <property type="entry name" value="YbaB_DNA_bd"/>
    <property type="match status" value="1"/>
</dbReference>
<proteinExistence type="predicted"/>
<feature type="region of interest" description="Disordered" evidence="1">
    <location>
        <begin position="117"/>
        <end position="146"/>
    </location>
</feature>
<evidence type="ECO:0000313" key="2">
    <source>
        <dbReference type="EMBL" id="MBF9131358.1"/>
    </source>
</evidence>
<dbReference type="Proteomes" id="UP000638560">
    <property type="component" value="Unassembled WGS sequence"/>
</dbReference>
<organism evidence="2 3">
    <name type="scientific">Plantactinospora alkalitolerans</name>
    <dbReference type="NCBI Taxonomy" id="2789879"/>
    <lineage>
        <taxon>Bacteria</taxon>
        <taxon>Bacillati</taxon>
        <taxon>Actinomycetota</taxon>
        <taxon>Actinomycetes</taxon>
        <taxon>Micromonosporales</taxon>
        <taxon>Micromonosporaceae</taxon>
        <taxon>Plantactinospora</taxon>
    </lineage>
</organism>